<keyword evidence="4 6" id="KW-0862">Zinc</keyword>
<comment type="similarity">
    <text evidence="6">Belongs to the peptidase M48 family.</text>
</comment>
<evidence type="ECO:0000256" key="3">
    <source>
        <dbReference type="ARBA" id="ARBA00022801"/>
    </source>
</evidence>
<dbReference type="InterPro" id="IPR001915">
    <property type="entry name" value="Peptidase_M48"/>
</dbReference>
<dbReference type="AlphaFoldDB" id="A0A2U8GK55"/>
<dbReference type="EMBL" id="CP022187">
    <property type="protein sequence ID" value="AWI73867.1"/>
    <property type="molecule type" value="Genomic_DNA"/>
</dbReference>
<keyword evidence="2" id="KW-0479">Metal-binding</keyword>
<keyword evidence="3 6" id="KW-0378">Hydrolase</keyword>
<dbReference type="PANTHER" id="PTHR22726:SF1">
    <property type="entry name" value="METALLOENDOPEPTIDASE OMA1, MITOCHONDRIAL"/>
    <property type="match status" value="1"/>
</dbReference>
<keyword evidence="9" id="KW-1185">Reference proteome</keyword>
<dbReference type="RefSeq" id="WP_108947575.1">
    <property type="nucleotide sequence ID" value="NZ_CP022187.1"/>
</dbReference>
<dbReference type="Pfam" id="PF01435">
    <property type="entry name" value="Peptidase_M48"/>
    <property type="match status" value="1"/>
</dbReference>
<organism evidence="8 9">
    <name type="scientific">Parazoarcus communis</name>
    <dbReference type="NCBI Taxonomy" id="41977"/>
    <lineage>
        <taxon>Bacteria</taxon>
        <taxon>Pseudomonadati</taxon>
        <taxon>Pseudomonadota</taxon>
        <taxon>Betaproteobacteria</taxon>
        <taxon>Rhodocyclales</taxon>
        <taxon>Zoogloeaceae</taxon>
        <taxon>Parazoarcus</taxon>
    </lineage>
</organism>
<dbReference type="GO" id="GO:0046872">
    <property type="term" value="F:metal ion binding"/>
    <property type="evidence" value="ECO:0007669"/>
    <property type="project" value="UniProtKB-KW"/>
</dbReference>
<dbReference type="Proteomes" id="UP000244930">
    <property type="component" value="Chromosome"/>
</dbReference>
<accession>A0A2U8GK55</accession>
<dbReference type="CDD" id="cd07331">
    <property type="entry name" value="M48C_Oma1_like"/>
    <property type="match status" value="1"/>
</dbReference>
<feature type="domain" description="Peptidase M48" evidence="7">
    <location>
        <begin position="75"/>
        <end position="257"/>
    </location>
</feature>
<evidence type="ECO:0000259" key="7">
    <source>
        <dbReference type="Pfam" id="PF01435"/>
    </source>
</evidence>
<dbReference type="GO" id="GO:0016020">
    <property type="term" value="C:membrane"/>
    <property type="evidence" value="ECO:0007669"/>
    <property type="project" value="TreeGrafter"/>
</dbReference>
<evidence type="ECO:0000313" key="8">
    <source>
        <dbReference type="EMBL" id="AWI73867.1"/>
    </source>
</evidence>
<evidence type="ECO:0000256" key="1">
    <source>
        <dbReference type="ARBA" id="ARBA00022670"/>
    </source>
</evidence>
<evidence type="ECO:0000256" key="5">
    <source>
        <dbReference type="ARBA" id="ARBA00023049"/>
    </source>
</evidence>
<dbReference type="PANTHER" id="PTHR22726">
    <property type="entry name" value="METALLOENDOPEPTIDASE OMA1"/>
    <property type="match status" value="1"/>
</dbReference>
<evidence type="ECO:0000256" key="4">
    <source>
        <dbReference type="ARBA" id="ARBA00022833"/>
    </source>
</evidence>
<dbReference type="PROSITE" id="PS51257">
    <property type="entry name" value="PROKAR_LIPOPROTEIN"/>
    <property type="match status" value="1"/>
</dbReference>
<keyword evidence="1 6" id="KW-0645">Protease</keyword>
<dbReference type="KEGG" id="acom:CEW83_00395"/>
<protein>
    <submittedName>
        <fullName evidence="8">Peptidase M48</fullName>
    </submittedName>
</protein>
<gene>
    <name evidence="8" type="ORF">CEW83_00395</name>
</gene>
<reference evidence="8 9" key="1">
    <citation type="submission" date="2017-06" db="EMBL/GenBank/DDBJ databases">
        <title>Azoarcus.</title>
        <authorList>
            <person name="Woo J.-H."/>
            <person name="Kim H.-S."/>
        </authorList>
    </citation>
    <scope>NUCLEOTIDE SEQUENCE [LARGE SCALE GENOMIC DNA]</scope>
    <source>
        <strain evidence="8 9">TSPY31</strain>
    </source>
</reference>
<dbReference type="GO" id="GO:0051603">
    <property type="term" value="P:proteolysis involved in protein catabolic process"/>
    <property type="evidence" value="ECO:0007669"/>
    <property type="project" value="TreeGrafter"/>
</dbReference>
<evidence type="ECO:0000313" key="9">
    <source>
        <dbReference type="Proteomes" id="UP000244930"/>
    </source>
</evidence>
<sequence length="272" mass="29739">MLIFKKSLFPVLIAALLSVGCQTVQTTGGGAVGVDRGQMMMIPASDIEQASSQQYQEIISEARSKNLLNRDARQVQRVRQVASRLIPQTGNFRRDAPGWKWEINVLKSDELNAWCMAGGKIAFYSGLIDRLGLSDDEIAAVMGHEIAHALREHARERVSKSMATGLGISVAGALLGVGEVGQDLMGSVAKVTFELPNSRLHETEADRIGVELAARAGYDPRAAVTLWTKMASQSSGAPPQWLSTHPSHDSRQKDLAEYAARVMPIYEQTRRR</sequence>
<proteinExistence type="inferred from homology"/>
<evidence type="ECO:0000256" key="6">
    <source>
        <dbReference type="RuleBase" id="RU003983"/>
    </source>
</evidence>
<comment type="cofactor">
    <cofactor evidence="6">
        <name>Zn(2+)</name>
        <dbReference type="ChEBI" id="CHEBI:29105"/>
    </cofactor>
    <text evidence="6">Binds 1 zinc ion per subunit.</text>
</comment>
<keyword evidence="5 6" id="KW-0482">Metalloprotease</keyword>
<name>A0A2U8GK55_9RHOO</name>
<dbReference type="GO" id="GO:0004222">
    <property type="term" value="F:metalloendopeptidase activity"/>
    <property type="evidence" value="ECO:0007669"/>
    <property type="project" value="InterPro"/>
</dbReference>
<dbReference type="Gene3D" id="3.30.2010.10">
    <property type="entry name" value="Metalloproteases ('zincins'), catalytic domain"/>
    <property type="match status" value="1"/>
</dbReference>
<evidence type="ECO:0000256" key="2">
    <source>
        <dbReference type="ARBA" id="ARBA00022723"/>
    </source>
</evidence>
<dbReference type="InterPro" id="IPR051156">
    <property type="entry name" value="Mito/Outer_Membr_Metalloprot"/>
</dbReference>